<dbReference type="InterPro" id="IPR018976">
    <property type="entry name" value="Imelysin-like"/>
</dbReference>
<comment type="caution">
    <text evidence="7">The sequence shown here is derived from an EMBL/GenBank/DDBJ whole genome shotgun (WGS) entry which is preliminary data.</text>
</comment>
<proteinExistence type="inferred from homology"/>
<dbReference type="CDD" id="cd14656">
    <property type="entry name" value="Imelysin-like_EfeO"/>
    <property type="match status" value="1"/>
</dbReference>
<dbReference type="InterPro" id="IPR038352">
    <property type="entry name" value="Imelysin_sf"/>
</dbReference>
<comment type="similarity">
    <text evidence="2">Belongs to the EfeM/EfeO family.</text>
</comment>
<feature type="domain" description="Imelysin-like" evidence="6">
    <location>
        <begin position="148"/>
        <end position="350"/>
    </location>
</feature>
<keyword evidence="7" id="KW-0449">Lipoprotein</keyword>
<dbReference type="EMBL" id="BAABHJ010000017">
    <property type="protein sequence ID" value="GAA4611516.1"/>
    <property type="molecule type" value="Genomic_DNA"/>
</dbReference>
<comment type="subcellular location">
    <subcellularLocation>
        <location evidence="1">Cell envelope</location>
    </subcellularLocation>
</comment>
<protein>
    <submittedName>
        <fullName evidence="7">EfeM/EfeO family lipoprotein</fullName>
    </submittedName>
</protein>
<evidence type="ECO:0000256" key="4">
    <source>
        <dbReference type="SAM" id="MobiDB-lite"/>
    </source>
</evidence>
<gene>
    <name evidence="7" type="ORF">GCM10023195_48800</name>
</gene>
<keyword evidence="3 5" id="KW-0732">Signal</keyword>
<accession>A0ABP8TR68</accession>
<evidence type="ECO:0000313" key="7">
    <source>
        <dbReference type="EMBL" id="GAA4611516.1"/>
    </source>
</evidence>
<feature type="region of interest" description="Disordered" evidence="4">
    <location>
        <begin position="24"/>
        <end position="67"/>
    </location>
</feature>
<feature type="signal peptide" evidence="5">
    <location>
        <begin position="1"/>
        <end position="20"/>
    </location>
</feature>
<evidence type="ECO:0000256" key="5">
    <source>
        <dbReference type="SAM" id="SignalP"/>
    </source>
</evidence>
<dbReference type="InterPro" id="IPR034981">
    <property type="entry name" value="Imelysin-like_EfeO/Algp7"/>
</dbReference>
<dbReference type="InterPro" id="IPR050894">
    <property type="entry name" value="EfeM/EfeO_iron_uptake"/>
</dbReference>
<dbReference type="Proteomes" id="UP001500212">
    <property type="component" value="Unassembled WGS sequence"/>
</dbReference>
<evidence type="ECO:0000259" key="6">
    <source>
        <dbReference type="Pfam" id="PF09375"/>
    </source>
</evidence>
<dbReference type="Pfam" id="PF09375">
    <property type="entry name" value="Peptidase_M75"/>
    <property type="match status" value="1"/>
</dbReference>
<feature type="compositionally biased region" description="Low complexity" evidence="4">
    <location>
        <begin position="24"/>
        <end position="41"/>
    </location>
</feature>
<dbReference type="Gene3D" id="1.20.1420.20">
    <property type="entry name" value="M75 peptidase, HXXE motif"/>
    <property type="match status" value="1"/>
</dbReference>
<evidence type="ECO:0000256" key="3">
    <source>
        <dbReference type="ARBA" id="ARBA00022729"/>
    </source>
</evidence>
<organism evidence="7 8">
    <name type="scientific">Actinoallomurus liliacearum</name>
    <dbReference type="NCBI Taxonomy" id="1080073"/>
    <lineage>
        <taxon>Bacteria</taxon>
        <taxon>Bacillati</taxon>
        <taxon>Actinomycetota</taxon>
        <taxon>Actinomycetes</taxon>
        <taxon>Streptosporangiales</taxon>
        <taxon>Thermomonosporaceae</taxon>
        <taxon>Actinoallomurus</taxon>
    </lineage>
</organism>
<sequence>MRLPALAAGATGAALLLAMAGDGTPPAPKAASEAPAIEAGASGCGTGRVPLRPGRQDLPLRNNGNTSTNVTLIDPGNGAVYAELEGVGPGTVRVLRITLGPGSYAFRCAQDGPGDPVTGPVTRISGPGGGTPGIVPVSENDLYAPARAYQAYVSTGLDRLVARTDALRSAVDDGDLDAARAAWTPAHLAYERLGAAYGTFGDFDGRIDGLPAGSPAGVRDPGFTGFHRVEYGLWHGESAASLAGVADRLARDVRALRSAWPDERMEPGDLPLRAHEILENTLQFQLTGEADQGSGTTLRTAAANLEGTRELVDLLRPLLRPRYAGLAGVDASMDRMAALLKGHSSVDALSRADHERLNGVVGELLERLAPIATICAPRRRPQGAG</sequence>
<name>A0ABP8TR68_9ACTN</name>
<dbReference type="RefSeq" id="WP_345358716.1">
    <property type="nucleotide sequence ID" value="NZ_BAABHJ010000017.1"/>
</dbReference>
<evidence type="ECO:0000256" key="2">
    <source>
        <dbReference type="ARBA" id="ARBA00005989"/>
    </source>
</evidence>
<evidence type="ECO:0000256" key="1">
    <source>
        <dbReference type="ARBA" id="ARBA00004196"/>
    </source>
</evidence>
<dbReference type="PANTHER" id="PTHR39192">
    <property type="entry name" value="IRON UPTAKE SYSTEM COMPONENT EFEO"/>
    <property type="match status" value="1"/>
</dbReference>
<feature type="chain" id="PRO_5045117437" evidence="5">
    <location>
        <begin position="21"/>
        <end position="385"/>
    </location>
</feature>
<dbReference type="PANTHER" id="PTHR39192:SF1">
    <property type="entry name" value="IRON UPTAKE SYSTEM COMPONENT EFEO"/>
    <property type="match status" value="1"/>
</dbReference>
<reference evidence="8" key="1">
    <citation type="journal article" date="2019" name="Int. J. Syst. Evol. Microbiol.">
        <title>The Global Catalogue of Microorganisms (GCM) 10K type strain sequencing project: providing services to taxonomists for standard genome sequencing and annotation.</title>
        <authorList>
            <consortium name="The Broad Institute Genomics Platform"/>
            <consortium name="The Broad Institute Genome Sequencing Center for Infectious Disease"/>
            <person name="Wu L."/>
            <person name="Ma J."/>
        </authorList>
    </citation>
    <scope>NUCLEOTIDE SEQUENCE [LARGE SCALE GENOMIC DNA]</scope>
    <source>
        <strain evidence="8">JCM 17938</strain>
    </source>
</reference>
<keyword evidence="8" id="KW-1185">Reference proteome</keyword>
<evidence type="ECO:0000313" key="8">
    <source>
        <dbReference type="Proteomes" id="UP001500212"/>
    </source>
</evidence>